<organism evidence="2 3">
    <name type="scientific">Onchocerca flexuosa</name>
    <dbReference type="NCBI Taxonomy" id="387005"/>
    <lineage>
        <taxon>Eukaryota</taxon>
        <taxon>Metazoa</taxon>
        <taxon>Ecdysozoa</taxon>
        <taxon>Nematoda</taxon>
        <taxon>Chromadorea</taxon>
        <taxon>Rhabditida</taxon>
        <taxon>Spirurina</taxon>
        <taxon>Spiruromorpha</taxon>
        <taxon>Filarioidea</taxon>
        <taxon>Onchocercidae</taxon>
        <taxon>Onchocerca</taxon>
    </lineage>
</organism>
<feature type="transmembrane region" description="Helical" evidence="1">
    <location>
        <begin position="64"/>
        <end position="81"/>
    </location>
</feature>
<keyword evidence="1" id="KW-1133">Transmembrane helix</keyword>
<evidence type="ECO:0000313" key="2">
    <source>
        <dbReference type="EMBL" id="OZC05390.1"/>
    </source>
</evidence>
<keyword evidence="3" id="KW-1185">Reference proteome</keyword>
<name>A0A238BL46_9BILA</name>
<dbReference type="OrthoDB" id="5841806at2759"/>
<gene>
    <name evidence="2" type="ORF">X798_07637</name>
</gene>
<dbReference type="Proteomes" id="UP000242913">
    <property type="component" value="Unassembled WGS sequence"/>
</dbReference>
<feature type="transmembrane region" description="Helical" evidence="1">
    <location>
        <begin position="30"/>
        <end position="52"/>
    </location>
</feature>
<dbReference type="AlphaFoldDB" id="A0A238BL46"/>
<accession>A0A238BL46</accession>
<reference evidence="2 3" key="1">
    <citation type="submission" date="2015-12" db="EMBL/GenBank/DDBJ databases">
        <title>Draft genome of the nematode, Onchocerca flexuosa.</title>
        <authorList>
            <person name="Mitreva M."/>
        </authorList>
    </citation>
    <scope>NUCLEOTIDE SEQUENCE [LARGE SCALE GENOMIC DNA]</scope>
    <source>
        <strain evidence="2">Red Deer</strain>
    </source>
</reference>
<protein>
    <submittedName>
        <fullName evidence="2">Uncharacterized protein</fullName>
    </submittedName>
</protein>
<keyword evidence="1" id="KW-0472">Membrane</keyword>
<proteinExistence type="predicted"/>
<feature type="non-terminal residue" evidence="2">
    <location>
        <position position="1"/>
    </location>
</feature>
<dbReference type="EMBL" id="KZ271365">
    <property type="protein sequence ID" value="OZC05390.1"/>
    <property type="molecule type" value="Genomic_DNA"/>
</dbReference>
<keyword evidence="1" id="KW-0812">Transmembrane</keyword>
<sequence length="104" mass="11825">DAINLFLGNFRVDPNNLPTTFETTVLNFDYHGGVIASAIFAAAMVILCVLVAAMDSKFKENMTATIFWLVIFMALMLFIFMNGEEFVSKPRQAVLRLLLKYFYQ</sequence>
<evidence type="ECO:0000313" key="3">
    <source>
        <dbReference type="Proteomes" id="UP000242913"/>
    </source>
</evidence>
<evidence type="ECO:0000256" key="1">
    <source>
        <dbReference type="SAM" id="Phobius"/>
    </source>
</evidence>